<protein>
    <submittedName>
        <fullName evidence="2">Uncharacterized protein</fullName>
    </submittedName>
</protein>
<reference evidence="2" key="1">
    <citation type="submission" date="2009-09" db="EMBL/GenBank/DDBJ databases">
        <authorList>
            <person name="Weinstock G."/>
            <person name="Sodergren E."/>
            <person name="Clifton S."/>
            <person name="Fulton L."/>
            <person name="Fulton B."/>
            <person name="Courtney L."/>
            <person name="Fronick C."/>
            <person name="Harrison M."/>
            <person name="Strong C."/>
            <person name="Farmer C."/>
            <person name="Delahaunty K."/>
            <person name="Markovic C."/>
            <person name="Hall O."/>
            <person name="Minx P."/>
            <person name="Tomlinson C."/>
            <person name="Mitreva M."/>
            <person name="Nelson J."/>
            <person name="Hou S."/>
            <person name="Wollam A."/>
            <person name="Pepin K.H."/>
            <person name="Johnson M."/>
            <person name="Bhonagiri V."/>
            <person name="Nash W.E."/>
            <person name="Warren W."/>
            <person name="Chinwalla A."/>
            <person name="Mardis E.R."/>
            <person name="Wilson R.K."/>
        </authorList>
    </citation>
    <scope>NUCLEOTIDE SEQUENCE [LARGE SCALE GENOMIC DNA]</scope>
    <source>
        <strain evidence="2">ATCC 51259</strain>
    </source>
</reference>
<dbReference type="AlphaFoldDB" id="C9LEN3"/>
<comment type="caution">
    <text evidence="2">The sequence shown here is derived from an EMBL/GenBank/DDBJ whole genome shotgun (WGS) entry which is preliminary data.</text>
</comment>
<keyword evidence="1" id="KW-0472">Membrane</keyword>
<evidence type="ECO:0000256" key="1">
    <source>
        <dbReference type="SAM" id="Phobius"/>
    </source>
</evidence>
<sequence length="42" mass="5157">MRTKFPDKVLRIMHFYIYNALFSRSLILFFNNSRSHYLCLLS</sequence>
<keyword evidence="1" id="KW-0812">Transmembrane</keyword>
<name>C9LEN3_9BACT</name>
<evidence type="ECO:0000313" key="2">
    <source>
        <dbReference type="EMBL" id="EEX72202.1"/>
    </source>
</evidence>
<dbReference type="EMBL" id="ACIJ02000016">
    <property type="protein sequence ID" value="EEX72202.1"/>
    <property type="molecule type" value="Genomic_DNA"/>
</dbReference>
<organism evidence="2 3">
    <name type="scientific">Alloprevotella tannerae ATCC 51259</name>
    <dbReference type="NCBI Taxonomy" id="626522"/>
    <lineage>
        <taxon>Bacteria</taxon>
        <taxon>Pseudomonadati</taxon>
        <taxon>Bacteroidota</taxon>
        <taxon>Bacteroidia</taxon>
        <taxon>Bacteroidales</taxon>
        <taxon>Prevotellaceae</taxon>
        <taxon>Alloprevotella</taxon>
    </lineage>
</organism>
<gene>
    <name evidence="2" type="ORF">GCWU000325_00663</name>
</gene>
<dbReference type="STRING" id="626522.GCWU000325_00663"/>
<evidence type="ECO:0000313" key="3">
    <source>
        <dbReference type="Proteomes" id="UP000003460"/>
    </source>
</evidence>
<dbReference type="Proteomes" id="UP000003460">
    <property type="component" value="Unassembled WGS sequence"/>
</dbReference>
<feature type="transmembrane region" description="Helical" evidence="1">
    <location>
        <begin position="12"/>
        <end position="30"/>
    </location>
</feature>
<accession>C9LEN3</accession>
<keyword evidence="1" id="KW-1133">Transmembrane helix</keyword>
<proteinExistence type="predicted"/>
<dbReference type="HOGENOM" id="CLU_3256006_0_0_10"/>
<keyword evidence="3" id="KW-1185">Reference proteome</keyword>